<reference evidence="1 2" key="1">
    <citation type="submission" date="2017-11" db="EMBL/GenBank/DDBJ databases">
        <authorList>
            <person name="Kracher B."/>
        </authorList>
    </citation>
    <scope>NUCLEOTIDE SEQUENCE [LARGE SCALE GENOMIC DNA]</scope>
    <source>
        <strain evidence="1 2">RACE1</strain>
    </source>
</reference>
<evidence type="ECO:0000313" key="2">
    <source>
        <dbReference type="Proteomes" id="UP000275772"/>
    </source>
</evidence>
<gene>
    <name evidence="1" type="ORF">BLGHR1_12620</name>
</gene>
<dbReference type="VEuPathDB" id="FungiDB:BLGHR1_12620"/>
<evidence type="ECO:0000313" key="1">
    <source>
        <dbReference type="EMBL" id="SZF01848.1"/>
    </source>
</evidence>
<accession>A0A383UQ85</accession>
<dbReference type="AlphaFoldDB" id="A0A383UQ85"/>
<dbReference type="Proteomes" id="UP000275772">
    <property type="component" value="Unassembled WGS sequence"/>
</dbReference>
<protein>
    <submittedName>
        <fullName evidence="1">Uncharacterized protein</fullName>
    </submittedName>
</protein>
<proteinExistence type="predicted"/>
<organism evidence="1 2">
    <name type="scientific">Blumeria hordei</name>
    <name type="common">Barley powdery mildew</name>
    <name type="synonym">Blumeria graminis f. sp. hordei</name>
    <dbReference type="NCBI Taxonomy" id="2867405"/>
    <lineage>
        <taxon>Eukaryota</taxon>
        <taxon>Fungi</taxon>
        <taxon>Dikarya</taxon>
        <taxon>Ascomycota</taxon>
        <taxon>Pezizomycotina</taxon>
        <taxon>Leotiomycetes</taxon>
        <taxon>Erysiphales</taxon>
        <taxon>Erysiphaceae</taxon>
        <taxon>Blumeria</taxon>
    </lineage>
</organism>
<name>A0A383UQ85_BLUHO</name>
<dbReference type="EMBL" id="UNSH01000041">
    <property type="protein sequence ID" value="SZF01848.1"/>
    <property type="molecule type" value="Genomic_DNA"/>
</dbReference>
<sequence>MTHNENLFSLYYLSLPFNKTRAISVCMTAGNSQRALAMEFP</sequence>